<evidence type="ECO:0000313" key="3">
    <source>
        <dbReference type="Proteomes" id="UP000244655"/>
    </source>
</evidence>
<evidence type="ECO:0000256" key="1">
    <source>
        <dbReference type="SAM" id="SignalP"/>
    </source>
</evidence>
<dbReference type="Pfam" id="PF22487">
    <property type="entry name" value="CRASP-2"/>
    <property type="match status" value="1"/>
</dbReference>
<reference evidence="2 3" key="1">
    <citation type="submission" date="2018-01" db="EMBL/GenBank/DDBJ databases">
        <title>Genome sequence of Borrelia tachyglossi.</title>
        <authorList>
            <person name="Gofton A.W."/>
        </authorList>
    </citation>
    <scope>NUCLEOTIDE SEQUENCE [LARGE SCALE GENOMIC DNA]</scope>
    <source>
        <strain evidence="2 3">Bc-F10-1268</strain>
        <plasmid evidence="2 3">pl78</plasmid>
    </source>
</reference>
<dbReference type="Proteomes" id="UP000244655">
    <property type="component" value="Plasmid pl78"/>
</dbReference>
<protein>
    <recommendedName>
        <fullName evidence="4">Lipoprotein</fullName>
    </recommendedName>
</protein>
<dbReference type="OrthoDB" id="352878at2"/>
<accession>A0A2S1LY89</accession>
<dbReference type="RefSeq" id="WP_108729653.1">
    <property type="nucleotide sequence ID" value="NZ_CP025786.1"/>
</dbReference>
<name>A0A2S1LY89_9SPIR</name>
<feature type="chain" id="PRO_5015440914" description="Lipoprotein" evidence="1">
    <location>
        <begin position="20"/>
        <end position="353"/>
    </location>
</feature>
<sequence>MRKNSMFNLILLLSMACVSCQNPFGFSDRGYINDVIGNKKMGNDLAIKRVANGIGNSNRENNSDIADGEIGIGDGVAKEDGIVGANDNQDRIGFDVVDNQRKEPAVAIQRVVKLTKEDINKLETFVKNTSEYSLSLITIYNDNVGFYNDIKVYSGCSDTDGSGCNSKEQSEARNKAVSKLSEQKLADDFKKLAGTIKSYDAQDLKNKIHAFSEAIKTASSSADATKPEDKQKDKGLMSKAIRDARLAGKAYSDIMDSAIKTYIDALAAVTTSSSEFNTAVDKFVEVARPFATKYNVVAISAIDYAIEAIVLQKDVNGATDHAKIFVDETGQAFSYAIEALNVAYKAAIKTLEK</sequence>
<keyword evidence="2" id="KW-0614">Plasmid</keyword>
<dbReference type="InterPro" id="IPR054523">
    <property type="entry name" value="CRASP-2-like"/>
</dbReference>
<organism evidence="2 3">
    <name type="scientific">Candidatus Borreliella tachyglossi</name>
    <dbReference type="NCBI Taxonomy" id="1964448"/>
    <lineage>
        <taxon>Bacteria</taxon>
        <taxon>Pseudomonadati</taxon>
        <taxon>Spirochaetota</taxon>
        <taxon>Spirochaetia</taxon>
        <taxon>Spirochaetales</taxon>
        <taxon>Borreliaceae</taxon>
        <taxon>Borreliella</taxon>
    </lineage>
</organism>
<gene>
    <name evidence="2" type="ORF">CR532_04490</name>
</gene>
<geneLocation type="plasmid" evidence="2 3">
    <name>pl78</name>
</geneLocation>
<evidence type="ECO:0008006" key="4">
    <source>
        <dbReference type="Google" id="ProtNLM"/>
    </source>
</evidence>
<feature type="signal peptide" evidence="1">
    <location>
        <begin position="1"/>
        <end position="19"/>
    </location>
</feature>
<dbReference type="EMBL" id="CP025786">
    <property type="protein sequence ID" value="AWG43258.1"/>
    <property type="molecule type" value="Genomic_DNA"/>
</dbReference>
<dbReference type="AlphaFoldDB" id="A0A2S1LY89"/>
<evidence type="ECO:0000313" key="2">
    <source>
        <dbReference type="EMBL" id="AWG43258.1"/>
    </source>
</evidence>
<keyword evidence="1" id="KW-0732">Signal</keyword>
<dbReference type="Gene3D" id="1.20.120.1640">
    <property type="match status" value="1"/>
</dbReference>
<dbReference type="PROSITE" id="PS51257">
    <property type="entry name" value="PROKAR_LIPOPROTEIN"/>
    <property type="match status" value="1"/>
</dbReference>
<keyword evidence="3" id="KW-1185">Reference proteome</keyword>
<proteinExistence type="predicted"/>